<keyword evidence="1" id="KW-1133">Transmembrane helix</keyword>
<dbReference type="PIRSF" id="PIRSF018671">
    <property type="entry name" value="UCP018671"/>
    <property type="match status" value="1"/>
</dbReference>
<name>A0A4U5JE31_9EURY</name>
<dbReference type="Pfam" id="PF07760">
    <property type="entry name" value="DUF1616"/>
    <property type="match status" value="1"/>
</dbReference>
<feature type="transmembrane region" description="Helical" evidence="1">
    <location>
        <begin position="42"/>
        <end position="62"/>
    </location>
</feature>
<evidence type="ECO:0000313" key="3">
    <source>
        <dbReference type="EMBL" id="TKR26128.1"/>
    </source>
</evidence>
<proteinExistence type="predicted"/>
<accession>A0A4U5JE31</accession>
<dbReference type="EMBL" id="QKNX01000002">
    <property type="protein sequence ID" value="TKR26128.1"/>
    <property type="molecule type" value="Genomic_DNA"/>
</dbReference>
<sequence>MSASESSTRTAVSFDLLAISIVSIAIVGISSAPVLVAPFVRVSLGIVFVLFAPGYALVSVLLPERTAIESGRARQITIAERLVMSIGLSAIIVPLVGYALHYATLRIDGAAMVSFVGAITVALAVLAWGRRRLASDPFGIDPFGAMDRTKAFLVVPRQRRETALNAAIVVGIVVAAATIGVTAATNENGERYTEFYLLSGGAETEGAVADGYPVEVTSGDSAAFVVGIANHERESITYTVVVQLQRIDAAADDRAITERVVLDTFEVSVDSGDSVEREHVIEPTLEGEDLRVTYLLYAETPLEDPTAENAYRSTHAWIDVTASVTAS</sequence>
<feature type="transmembrane region" description="Helical" evidence="1">
    <location>
        <begin position="12"/>
        <end position="36"/>
    </location>
</feature>
<keyword evidence="4" id="KW-1185">Reference proteome</keyword>
<gene>
    <name evidence="3" type="ORF">DM868_06440</name>
</gene>
<evidence type="ECO:0000259" key="2">
    <source>
        <dbReference type="Pfam" id="PF07760"/>
    </source>
</evidence>
<protein>
    <submittedName>
        <fullName evidence="3">DUF1616 domain-containing protein</fullName>
    </submittedName>
</protein>
<keyword evidence="1" id="KW-0472">Membrane</keyword>
<dbReference type="AlphaFoldDB" id="A0A4U5JE31"/>
<comment type="caution">
    <text evidence="3">The sequence shown here is derived from an EMBL/GenBank/DDBJ whole genome shotgun (WGS) entry which is preliminary data.</text>
</comment>
<feature type="domain" description="DUF1616" evidence="2">
    <location>
        <begin position="23"/>
        <end position="319"/>
    </location>
</feature>
<dbReference type="RefSeq" id="WP_137276045.1">
    <property type="nucleotide sequence ID" value="NZ_QKNX01000002.1"/>
</dbReference>
<dbReference type="InterPro" id="IPR011674">
    <property type="entry name" value="DUF1616"/>
</dbReference>
<keyword evidence="1" id="KW-0812">Transmembrane</keyword>
<organism evidence="3 4">
    <name type="scientific">Natronomonas salsuginis</name>
    <dbReference type="NCBI Taxonomy" id="2217661"/>
    <lineage>
        <taxon>Archaea</taxon>
        <taxon>Methanobacteriati</taxon>
        <taxon>Methanobacteriota</taxon>
        <taxon>Stenosarchaea group</taxon>
        <taxon>Halobacteria</taxon>
        <taxon>Halobacteriales</taxon>
        <taxon>Natronomonadaceae</taxon>
        <taxon>Natronomonas</taxon>
    </lineage>
</organism>
<feature type="transmembrane region" description="Helical" evidence="1">
    <location>
        <begin position="82"/>
        <end position="103"/>
    </location>
</feature>
<dbReference type="Proteomes" id="UP000308037">
    <property type="component" value="Unassembled WGS sequence"/>
</dbReference>
<dbReference type="InterPro" id="IPR014495">
    <property type="entry name" value="UCP018671"/>
</dbReference>
<evidence type="ECO:0000256" key="1">
    <source>
        <dbReference type="SAM" id="Phobius"/>
    </source>
</evidence>
<reference evidence="3 4" key="1">
    <citation type="submission" date="2019-04" db="EMBL/GenBank/DDBJ databases">
        <title>Natronomonas sp. F20-122 a newhaloarchaeon isolated from a saline saltern of Isla Bacuta, Huelva, Spain.</title>
        <authorList>
            <person name="Duran-Viseras A."/>
            <person name="Sanchez-Porro C."/>
            <person name="Ventosa A."/>
        </authorList>
    </citation>
    <scope>NUCLEOTIDE SEQUENCE [LARGE SCALE GENOMIC DNA]</scope>
    <source>
        <strain evidence="3 4">F20-122</strain>
    </source>
</reference>
<feature type="transmembrane region" description="Helical" evidence="1">
    <location>
        <begin position="163"/>
        <end position="184"/>
    </location>
</feature>
<dbReference type="OrthoDB" id="82282at2157"/>
<evidence type="ECO:0000313" key="4">
    <source>
        <dbReference type="Proteomes" id="UP000308037"/>
    </source>
</evidence>
<feature type="transmembrane region" description="Helical" evidence="1">
    <location>
        <begin position="109"/>
        <end position="128"/>
    </location>
</feature>